<dbReference type="SUPFAM" id="SSF53098">
    <property type="entry name" value="Ribonuclease H-like"/>
    <property type="match status" value="1"/>
</dbReference>
<accession>A0A0R1QPQ1</accession>
<dbReference type="PATRIC" id="fig|1423769.4.peg.1328"/>
<comment type="caution">
    <text evidence="2">The sequence shown here is derived from an EMBL/GenBank/DDBJ whole genome shotgun (WGS) entry which is preliminary data.</text>
</comment>
<evidence type="ECO:0000313" key="2">
    <source>
        <dbReference type="EMBL" id="KRL44234.1"/>
    </source>
</evidence>
<sequence length="128" mass="14147">MIKLNTDAATLGNPGPAGVGILIVANGEQDQTHLSLPEMSNHEAEFAAAIAGFKRLQNLELQGFVSFASDSKLVIQSLDKHYAKHYQAQVDELFDLIDSFEQVIWQWVPERENRGAHMLAQQGLHAAH</sequence>
<dbReference type="Proteomes" id="UP000051790">
    <property type="component" value="Unassembled WGS sequence"/>
</dbReference>
<dbReference type="Pfam" id="PF13456">
    <property type="entry name" value="RVT_3"/>
    <property type="match status" value="1"/>
</dbReference>
<dbReference type="CDD" id="cd09279">
    <property type="entry name" value="RNase_HI_like"/>
    <property type="match status" value="1"/>
</dbReference>
<gene>
    <name evidence="2" type="ORF">FD01_GL001229</name>
</gene>
<feature type="domain" description="RNase H type-1" evidence="1">
    <location>
        <begin position="1"/>
        <end position="128"/>
    </location>
</feature>
<dbReference type="InterPro" id="IPR053151">
    <property type="entry name" value="RNase_H-like"/>
</dbReference>
<organism evidence="2 3">
    <name type="scientific">Lacticaseibacillus manihotivorans DSM 13343 = JCM 12514</name>
    <dbReference type="NCBI Taxonomy" id="1423769"/>
    <lineage>
        <taxon>Bacteria</taxon>
        <taxon>Bacillati</taxon>
        <taxon>Bacillota</taxon>
        <taxon>Bacilli</taxon>
        <taxon>Lactobacillales</taxon>
        <taxon>Lactobacillaceae</taxon>
        <taxon>Lacticaseibacillus</taxon>
    </lineage>
</organism>
<evidence type="ECO:0000313" key="3">
    <source>
        <dbReference type="Proteomes" id="UP000051790"/>
    </source>
</evidence>
<dbReference type="GO" id="GO:0003676">
    <property type="term" value="F:nucleic acid binding"/>
    <property type="evidence" value="ECO:0007669"/>
    <property type="project" value="InterPro"/>
</dbReference>
<dbReference type="GO" id="GO:0004523">
    <property type="term" value="F:RNA-DNA hybrid ribonuclease activity"/>
    <property type="evidence" value="ECO:0007669"/>
    <property type="project" value="InterPro"/>
</dbReference>
<dbReference type="InterPro" id="IPR002156">
    <property type="entry name" value="RNaseH_domain"/>
</dbReference>
<dbReference type="AlphaFoldDB" id="A0A0R1QPQ1"/>
<reference evidence="2 3" key="1">
    <citation type="journal article" date="2015" name="Genome Announc.">
        <title>Expanding the biotechnology potential of lactobacilli through comparative genomics of 213 strains and associated genera.</title>
        <authorList>
            <person name="Sun Z."/>
            <person name="Harris H.M."/>
            <person name="McCann A."/>
            <person name="Guo C."/>
            <person name="Argimon S."/>
            <person name="Zhang W."/>
            <person name="Yang X."/>
            <person name="Jeffery I.B."/>
            <person name="Cooney J.C."/>
            <person name="Kagawa T.F."/>
            <person name="Liu W."/>
            <person name="Song Y."/>
            <person name="Salvetti E."/>
            <person name="Wrobel A."/>
            <person name="Rasinkangas P."/>
            <person name="Parkhill J."/>
            <person name="Rea M.C."/>
            <person name="O'Sullivan O."/>
            <person name="Ritari J."/>
            <person name="Douillard F.P."/>
            <person name="Paul Ross R."/>
            <person name="Yang R."/>
            <person name="Briner A.E."/>
            <person name="Felis G.E."/>
            <person name="de Vos W.M."/>
            <person name="Barrangou R."/>
            <person name="Klaenhammer T.R."/>
            <person name="Caufield P.W."/>
            <person name="Cui Y."/>
            <person name="Zhang H."/>
            <person name="O'Toole P.W."/>
        </authorList>
    </citation>
    <scope>NUCLEOTIDE SEQUENCE [LARGE SCALE GENOMIC DNA]</scope>
    <source>
        <strain evidence="2 3">DSM 13343</strain>
    </source>
</reference>
<name>A0A0R1QPQ1_9LACO</name>
<dbReference type="PANTHER" id="PTHR47723">
    <property type="entry name" value="OS05G0353850 PROTEIN"/>
    <property type="match status" value="1"/>
</dbReference>
<dbReference type="PANTHER" id="PTHR47723:SF19">
    <property type="entry name" value="POLYNUCLEOTIDYL TRANSFERASE, RIBONUCLEASE H-LIKE SUPERFAMILY PROTEIN"/>
    <property type="match status" value="1"/>
</dbReference>
<protein>
    <submittedName>
        <fullName evidence="2">Ribonuclease HI</fullName>
    </submittedName>
</protein>
<dbReference type="OrthoDB" id="7845843at2"/>
<dbReference type="EMBL" id="AZEU01000164">
    <property type="protein sequence ID" value="KRL44234.1"/>
    <property type="molecule type" value="Genomic_DNA"/>
</dbReference>
<dbReference type="InterPro" id="IPR012337">
    <property type="entry name" value="RNaseH-like_sf"/>
</dbReference>
<evidence type="ECO:0000259" key="1">
    <source>
        <dbReference type="PROSITE" id="PS50879"/>
    </source>
</evidence>
<proteinExistence type="predicted"/>
<dbReference type="InterPro" id="IPR036397">
    <property type="entry name" value="RNaseH_sf"/>
</dbReference>
<dbReference type="RefSeq" id="WP_054716321.1">
    <property type="nucleotide sequence ID" value="NZ_AZEU01000164.1"/>
</dbReference>
<keyword evidence="3" id="KW-1185">Reference proteome</keyword>
<dbReference type="PROSITE" id="PS50879">
    <property type="entry name" value="RNASE_H_1"/>
    <property type="match status" value="1"/>
</dbReference>
<dbReference type="Gene3D" id="3.30.420.10">
    <property type="entry name" value="Ribonuclease H-like superfamily/Ribonuclease H"/>
    <property type="match status" value="1"/>
</dbReference>